<comment type="caution">
    <text evidence="1">The sequence shown here is derived from an EMBL/GenBank/DDBJ whole genome shotgun (WGS) entry which is preliminary data.</text>
</comment>
<gene>
    <name evidence="1" type="ORF">MILVUS5_LOCUS34076</name>
</gene>
<keyword evidence="2" id="KW-1185">Reference proteome</keyword>
<evidence type="ECO:0000313" key="2">
    <source>
        <dbReference type="Proteomes" id="UP001177021"/>
    </source>
</evidence>
<organism evidence="1 2">
    <name type="scientific">Trifolium pratense</name>
    <name type="common">Red clover</name>
    <dbReference type="NCBI Taxonomy" id="57577"/>
    <lineage>
        <taxon>Eukaryota</taxon>
        <taxon>Viridiplantae</taxon>
        <taxon>Streptophyta</taxon>
        <taxon>Embryophyta</taxon>
        <taxon>Tracheophyta</taxon>
        <taxon>Spermatophyta</taxon>
        <taxon>Magnoliopsida</taxon>
        <taxon>eudicotyledons</taxon>
        <taxon>Gunneridae</taxon>
        <taxon>Pentapetalae</taxon>
        <taxon>rosids</taxon>
        <taxon>fabids</taxon>
        <taxon>Fabales</taxon>
        <taxon>Fabaceae</taxon>
        <taxon>Papilionoideae</taxon>
        <taxon>50 kb inversion clade</taxon>
        <taxon>NPAAA clade</taxon>
        <taxon>Hologalegina</taxon>
        <taxon>IRL clade</taxon>
        <taxon>Trifolieae</taxon>
        <taxon>Trifolium</taxon>
    </lineage>
</organism>
<dbReference type="EMBL" id="CASHSV030000615">
    <property type="protein sequence ID" value="CAJ2669965.1"/>
    <property type="molecule type" value="Genomic_DNA"/>
</dbReference>
<proteinExistence type="predicted"/>
<reference evidence="1" key="1">
    <citation type="submission" date="2023-10" db="EMBL/GenBank/DDBJ databases">
        <authorList>
            <person name="Rodriguez Cubillos JULIANA M."/>
            <person name="De Vega J."/>
        </authorList>
    </citation>
    <scope>NUCLEOTIDE SEQUENCE</scope>
</reference>
<accession>A0ACB0LMW2</accession>
<dbReference type="Proteomes" id="UP001177021">
    <property type="component" value="Unassembled WGS sequence"/>
</dbReference>
<name>A0ACB0LMW2_TRIPR</name>
<sequence>MMASEFPEVKQFHFFKIILTQTLHQGKLMIPVKFVEKYGEGLPNTIYFKTPNGAKWELNLVKSDGKIWFEKGWNLEGICKISFSSSWPSSPFRQYAYVLVLNKREQFYTLFSSIMANESPHVKPTHFFKIICDQNLHEGKLMMPKKFVEKYGEGLTKIICLKTPNGEKWKINLVKSDGKIWFEKGWKEFVEYHSLAHGHLVVFKYEKNSHFEVQIFDKSAFEIKYPLKRFDAKRVYNGQKRKANLEFHQPCEIGISSGVKVEKLQKVAAMNHIDKKCEGEQFVIAKKVKALDRATSFRTCNPSFHVVMNPSYMHGPCNLHIPSEFGKRHLLDLDNKQGDIHLRLLNGKVWPAKYLIRIANGLERYEMYSSGWKEFAKDNNLKVGDACTFELLPTSSIVTFIVHIFKD</sequence>
<protein>
    <submittedName>
        <fullName evidence="1">Uncharacterized protein</fullName>
    </submittedName>
</protein>
<evidence type="ECO:0000313" key="1">
    <source>
        <dbReference type="EMBL" id="CAJ2669965.1"/>
    </source>
</evidence>